<evidence type="ECO:0000256" key="3">
    <source>
        <dbReference type="ARBA" id="ARBA00022840"/>
    </source>
</evidence>
<dbReference type="InterPro" id="IPR004143">
    <property type="entry name" value="BPL_LPL_catalytic"/>
</dbReference>
<dbReference type="EC" id="6.3.4.15" evidence="6"/>
<dbReference type="InterPro" id="IPR036388">
    <property type="entry name" value="WH-like_DNA-bd_sf"/>
</dbReference>
<dbReference type="Gene3D" id="1.10.10.10">
    <property type="entry name" value="Winged helix-like DNA-binding domain superfamily/Winged helix DNA-binding domain"/>
    <property type="match status" value="1"/>
</dbReference>
<proteinExistence type="inferred from homology"/>
<dbReference type="InterPro" id="IPR030855">
    <property type="entry name" value="Bifunct_BirA"/>
</dbReference>
<keyword evidence="6" id="KW-0238">DNA-binding</keyword>
<keyword evidence="6" id="KW-0805">Transcription regulation</keyword>
<dbReference type="AlphaFoldDB" id="A0A6A7Z5V4"/>
<dbReference type="InterPro" id="IPR003142">
    <property type="entry name" value="BPL_C"/>
</dbReference>
<keyword evidence="3 6" id="KW-0067">ATP-binding</keyword>
<keyword evidence="1 6" id="KW-0436">Ligase</keyword>
<evidence type="ECO:0000313" key="13">
    <source>
        <dbReference type="Proteomes" id="UP000478064"/>
    </source>
</evidence>
<protein>
    <recommendedName>
        <fullName evidence="6">Bifunctional ligase/repressor BirA</fullName>
    </recommendedName>
    <alternativeName>
        <fullName evidence="6">Biotin operon repressor</fullName>
    </alternativeName>
    <alternativeName>
        <fullName evidence="6">Biotin--[acetyl-CoA-carboxylase] ligase</fullName>
        <ecNumber evidence="6">6.3.4.15</ecNumber>
    </alternativeName>
    <alternativeName>
        <fullName evidence="6">Biotin--protein ligase</fullName>
    </alternativeName>
    <alternativeName>
        <fullName evidence="6">Biotin-[acetyl-CoA carboxylase] synthetase</fullName>
    </alternativeName>
</protein>
<dbReference type="Pfam" id="PF03099">
    <property type="entry name" value="BPL_LplA_LipB"/>
    <property type="match status" value="1"/>
</dbReference>
<keyword evidence="6" id="KW-0804">Transcription</keyword>
<dbReference type="InterPro" id="IPR036390">
    <property type="entry name" value="WH_DNA-bd_sf"/>
</dbReference>
<organism evidence="8 11">
    <name type="scientific">Pseudomonas helleri</name>
    <dbReference type="NCBI Taxonomy" id="1608996"/>
    <lineage>
        <taxon>Bacteria</taxon>
        <taxon>Pseudomonadati</taxon>
        <taxon>Pseudomonadota</taxon>
        <taxon>Gammaproteobacteria</taxon>
        <taxon>Pseudomonadales</taxon>
        <taxon>Pseudomonadaceae</taxon>
        <taxon>Pseudomonas</taxon>
    </lineage>
</organism>
<keyword evidence="4 6" id="KW-0092">Biotin</keyword>
<sequence length="315" mass="34236">MLTLLKLLKDGRFHSGQALGAALGISRSAVWKQLQRLEADLNLSIHKVRGRGYQLAAPLELLERDQLAESPYPVFIHESLDSTNAEALREISGGAQAPFVILAEQQSAGRGRRGRKWISPFAENIYYSLVLRIDGGMRQLEGLSLIVGLAVLSSLREFGSCDAGLKWPNDVLVGNKKIAGILLELVGDPADVCHVVIGIGINVNMMVASDVDQSWTSLRLEAGQAINRNELIVALGRNLQGYLIRHEAEGFAAIQAEWESNHLWQGREVTLIAGTHTVDGVVAGVDQQGALRLNVAGQEKVFSGGELSLRLRHDS</sequence>
<accession>A0A6A7Z5V4</accession>
<feature type="binding site" evidence="6">
    <location>
        <begin position="110"/>
        <end position="112"/>
    </location>
    <ligand>
        <name>biotin</name>
        <dbReference type="ChEBI" id="CHEBI:57586"/>
    </ligand>
</feature>
<evidence type="ECO:0000313" key="10">
    <source>
        <dbReference type="EMBL" id="MQU31114.1"/>
    </source>
</evidence>
<feature type="binding site" evidence="6">
    <location>
        <position position="177"/>
    </location>
    <ligand>
        <name>biotin</name>
        <dbReference type="ChEBI" id="CHEBI:57586"/>
    </ligand>
</feature>
<dbReference type="SUPFAM" id="SSF50037">
    <property type="entry name" value="C-terminal domain of transcriptional repressors"/>
    <property type="match status" value="1"/>
</dbReference>
<evidence type="ECO:0000256" key="1">
    <source>
        <dbReference type="ARBA" id="ARBA00022598"/>
    </source>
</evidence>
<comment type="similarity">
    <text evidence="6">Belongs to the biotin--protein ligase family.</text>
</comment>
<dbReference type="EMBL" id="WIWF01000013">
    <property type="protein sequence ID" value="MQT73757.1"/>
    <property type="molecule type" value="Genomic_DNA"/>
</dbReference>
<dbReference type="GO" id="GO:0003677">
    <property type="term" value="F:DNA binding"/>
    <property type="evidence" value="ECO:0007669"/>
    <property type="project" value="UniProtKB-UniRule"/>
</dbReference>
<dbReference type="PANTHER" id="PTHR12835">
    <property type="entry name" value="BIOTIN PROTEIN LIGASE"/>
    <property type="match status" value="1"/>
</dbReference>
<keyword evidence="2 6" id="KW-0547">Nucleotide-binding</keyword>
<dbReference type="NCBIfam" id="NF008848">
    <property type="entry name" value="PRK11886.1-3"/>
    <property type="match status" value="1"/>
</dbReference>
<dbReference type="Proteomes" id="UP000470186">
    <property type="component" value="Unassembled WGS sequence"/>
</dbReference>
<evidence type="ECO:0000313" key="9">
    <source>
        <dbReference type="EMBL" id="MQU07502.1"/>
    </source>
</evidence>
<reference evidence="11 12" key="1">
    <citation type="submission" date="2019-10" db="EMBL/GenBank/DDBJ databases">
        <title>Evaluation of single-gene subtyping targets for Pseudomonas.</title>
        <authorList>
            <person name="Reichler S.J."/>
            <person name="Orsi R.H."/>
            <person name="Wiedmann M."/>
            <person name="Martin N.H."/>
            <person name="Murphy S.I."/>
        </authorList>
    </citation>
    <scope>NUCLEOTIDE SEQUENCE [LARGE SCALE GENOMIC DNA]</scope>
    <source>
        <strain evidence="9 13">FSL R10-1637</strain>
        <strain evidence="10 12">FSL R10-2107</strain>
        <strain evidence="8 11">FSL R10-2932</strain>
    </source>
</reference>
<keyword evidence="6" id="KW-0678">Repressor</keyword>
<dbReference type="InterPro" id="IPR013196">
    <property type="entry name" value="HTH_11"/>
</dbReference>
<comment type="caution">
    <text evidence="8">The sequence shown here is derived from an EMBL/GenBank/DDBJ whole genome shotgun (WGS) entry which is preliminary data.</text>
</comment>
<dbReference type="SUPFAM" id="SSF55681">
    <property type="entry name" value="Class II aaRS and biotin synthetases"/>
    <property type="match status" value="1"/>
</dbReference>
<dbReference type="Pfam" id="PF02237">
    <property type="entry name" value="BPL_C"/>
    <property type="match status" value="1"/>
</dbReference>
<dbReference type="Gene3D" id="2.30.30.100">
    <property type="match status" value="1"/>
</dbReference>
<dbReference type="InterPro" id="IPR004408">
    <property type="entry name" value="Biotin_CoA_COase_ligase"/>
</dbReference>
<evidence type="ECO:0000259" key="7">
    <source>
        <dbReference type="PROSITE" id="PS51733"/>
    </source>
</evidence>
<dbReference type="PANTHER" id="PTHR12835:SF5">
    <property type="entry name" value="BIOTIN--PROTEIN LIGASE"/>
    <property type="match status" value="1"/>
</dbReference>
<comment type="catalytic activity">
    <reaction evidence="5 6">
        <text>biotin + L-lysyl-[protein] + ATP = N(6)-biotinyl-L-lysyl-[protein] + AMP + diphosphate + H(+)</text>
        <dbReference type="Rhea" id="RHEA:11756"/>
        <dbReference type="Rhea" id="RHEA-COMP:9752"/>
        <dbReference type="Rhea" id="RHEA-COMP:10505"/>
        <dbReference type="ChEBI" id="CHEBI:15378"/>
        <dbReference type="ChEBI" id="CHEBI:29969"/>
        <dbReference type="ChEBI" id="CHEBI:30616"/>
        <dbReference type="ChEBI" id="CHEBI:33019"/>
        <dbReference type="ChEBI" id="CHEBI:57586"/>
        <dbReference type="ChEBI" id="CHEBI:83144"/>
        <dbReference type="ChEBI" id="CHEBI:456215"/>
        <dbReference type="EC" id="6.3.4.15"/>
    </reaction>
</comment>
<feature type="binding site" evidence="6">
    <location>
        <begin position="82"/>
        <end position="84"/>
    </location>
    <ligand>
        <name>biotin</name>
        <dbReference type="ChEBI" id="CHEBI:57586"/>
    </ligand>
</feature>
<gene>
    <name evidence="6 8" type="primary">birA</name>
    <name evidence="9" type="ORF">GHO27_17600</name>
    <name evidence="10" type="ORF">GHO30_06790</name>
    <name evidence="8" type="ORF">GHO37_05505</name>
</gene>
<dbReference type="GO" id="GO:0005737">
    <property type="term" value="C:cytoplasm"/>
    <property type="evidence" value="ECO:0007669"/>
    <property type="project" value="TreeGrafter"/>
</dbReference>
<evidence type="ECO:0000256" key="2">
    <source>
        <dbReference type="ARBA" id="ARBA00022741"/>
    </source>
</evidence>
<evidence type="ECO:0000256" key="6">
    <source>
        <dbReference type="HAMAP-Rule" id="MF_00978"/>
    </source>
</evidence>
<dbReference type="GO" id="GO:0005524">
    <property type="term" value="F:ATP binding"/>
    <property type="evidence" value="ECO:0007669"/>
    <property type="project" value="UniProtKB-UniRule"/>
</dbReference>
<evidence type="ECO:0000313" key="11">
    <source>
        <dbReference type="Proteomes" id="UP000447574"/>
    </source>
</evidence>
<dbReference type="EMBL" id="WIVX01000021">
    <property type="protein sequence ID" value="MQU31114.1"/>
    <property type="molecule type" value="Genomic_DNA"/>
</dbReference>
<dbReference type="Proteomes" id="UP000447574">
    <property type="component" value="Unassembled WGS sequence"/>
</dbReference>
<dbReference type="CDD" id="cd16442">
    <property type="entry name" value="BPL"/>
    <property type="match status" value="1"/>
</dbReference>
<dbReference type="EMBL" id="WIVU01000038">
    <property type="protein sequence ID" value="MQU07502.1"/>
    <property type="molecule type" value="Genomic_DNA"/>
</dbReference>
<dbReference type="Proteomes" id="UP000478064">
    <property type="component" value="Unassembled WGS sequence"/>
</dbReference>
<dbReference type="SUPFAM" id="SSF46785">
    <property type="entry name" value="Winged helix' DNA-binding domain"/>
    <property type="match status" value="1"/>
</dbReference>
<dbReference type="Pfam" id="PF08279">
    <property type="entry name" value="HTH_11"/>
    <property type="match status" value="1"/>
</dbReference>
<feature type="DNA-binding region" description="H-T-H motif" evidence="6">
    <location>
        <begin position="16"/>
        <end position="35"/>
    </location>
</feature>
<dbReference type="RefSeq" id="WP_048388987.1">
    <property type="nucleotide sequence ID" value="NZ_CP181271.1"/>
</dbReference>
<comment type="function">
    <text evidence="6">Acts both as a biotin--[acetyl-CoA-carboxylase] ligase and a biotin-operon repressor. In the presence of ATP, BirA activates biotin to form the BirA-biotinyl-5'-adenylate (BirA-bio-5'-AMP or holoBirA) complex. HoloBirA can either transfer the biotinyl moiety to the biotin carboxyl carrier protein (BCCP) subunit of acetyl-CoA carboxylase, or bind to the biotin operator site and inhibit transcription of the operon.</text>
</comment>
<dbReference type="InterPro" id="IPR008988">
    <property type="entry name" value="Transcriptional_repressor_C"/>
</dbReference>
<evidence type="ECO:0000256" key="5">
    <source>
        <dbReference type="ARBA" id="ARBA00047846"/>
    </source>
</evidence>
<dbReference type="GO" id="GO:0004077">
    <property type="term" value="F:biotin--[biotin carboxyl-carrier protein] ligase activity"/>
    <property type="evidence" value="ECO:0007669"/>
    <property type="project" value="UniProtKB-UniRule"/>
</dbReference>
<keyword evidence="12" id="KW-1185">Reference proteome</keyword>
<dbReference type="HAMAP" id="MF_00978">
    <property type="entry name" value="Bifunct_BirA"/>
    <property type="match status" value="1"/>
</dbReference>
<name>A0A6A7Z5V4_9PSED</name>
<dbReference type="InterPro" id="IPR045864">
    <property type="entry name" value="aa-tRNA-synth_II/BPL/LPL"/>
</dbReference>
<dbReference type="GO" id="GO:0006355">
    <property type="term" value="P:regulation of DNA-templated transcription"/>
    <property type="evidence" value="ECO:0007669"/>
    <property type="project" value="UniProtKB-UniRule"/>
</dbReference>
<evidence type="ECO:0000313" key="8">
    <source>
        <dbReference type="EMBL" id="MQT73757.1"/>
    </source>
</evidence>
<dbReference type="NCBIfam" id="NF008847">
    <property type="entry name" value="PRK11886.1-2"/>
    <property type="match status" value="1"/>
</dbReference>
<feature type="domain" description="BPL/LPL catalytic" evidence="7">
    <location>
        <begin position="59"/>
        <end position="247"/>
    </location>
</feature>
<evidence type="ECO:0000256" key="4">
    <source>
        <dbReference type="ARBA" id="ARBA00023267"/>
    </source>
</evidence>
<evidence type="ECO:0000313" key="12">
    <source>
        <dbReference type="Proteomes" id="UP000470186"/>
    </source>
</evidence>
<dbReference type="NCBIfam" id="TIGR00121">
    <property type="entry name" value="birA_ligase"/>
    <property type="match status" value="1"/>
</dbReference>
<feature type="binding site" evidence="6">
    <location>
        <position position="106"/>
    </location>
    <ligand>
        <name>biotin</name>
        <dbReference type="ChEBI" id="CHEBI:57586"/>
    </ligand>
</feature>
<dbReference type="Gene3D" id="3.30.930.10">
    <property type="entry name" value="Bira Bifunctional Protein, Domain 2"/>
    <property type="match status" value="1"/>
</dbReference>
<dbReference type="PROSITE" id="PS51733">
    <property type="entry name" value="BPL_LPL_CATALYTIC"/>
    <property type="match status" value="1"/>
</dbReference>